<dbReference type="OrthoDB" id="2436260at2759"/>
<feature type="non-terminal residue" evidence="1">
    <location>
        <position position="1"/>
    </location>
</feature>
<dbReference type="AlphaFoldDB" id="A0A9P6R293"/>
<dbReference type="EMBL" id="JAAAIP010001397">
    <property type="protein sequence ID" value="KAG0307153.1"/>
    <property type="molecule type" value="Genomic_DNA"/>
</dbReference>
<comment type="caution">
    <text evidence="1">The sequence shown here is derived from an EMBL/GenBank/DDBJ whole genome shotgun (WGS) entry which is preliminary data.</text>
</comment>
<evidence type="ECO:0000313" key="2">
    <source>
        <dbReference type="Proteomes" id="UP000738325"/>
    </source>
</evidence>
<evidence type="ECO:0000313" key="1">
    <source>
        <dbReference type="EMBL" id="KAG0307153.1"/>
    </source>
</evidence>
<gene>
    <name evidence="1" type="ORF">BGZ99_001519</name>
</gene>
<organism evidence="1 2">
    <name type="scientific">Dissophora globulifera</name>
    <dbReference type="NCBI Taxonomy" id="979702"/>
    <lineage>
        <taxon>Eukaryota</taxon>
        <taxon>Fungi</taxon>
        <taxon>Fungi incertae sedis</taxon>
        <taxon>Mucoromycota</taxon>
        <taxon>Mortierellomycotina</taxon>
        <taxon>Mortierellomycetes</taxon>
        <taxon>Mortierellales</taxon>
        <taxon>Mortierellaceae</taxon>
        <taxon>Dissophora</taxon>
    </lineage>
</organism>
<accession>A0A9P6R293</accession>
<sequence length="372" mass="41578">SSKILSAVNATKLAETRYGELTRILFYGDPQEINRSKSVWQTSYGRRTTTMAALAESHPQVFAPTVLHKFLEDKFKHIAKAIDCKQGGIPCESTPPPLPTARLLQEHGLRPPRFAINNIFSTNGTELHINSFDTMKPYRSRATFVPIYRIENRFPTTKSVLDEFGVSIVGDIDVWGVDPGEVNTAAFCQVARGPQMKSDTTNPTTILRPGVTAKNLAIKRNALYQPAFAHRQKLEELSSRRIYVSEGQRIEGALWATDDVAPGDDRVSLPCIADIQNTLPSRQHTKSEDIDLSTRKFFEAQGLLHGFFSSKRVKRMAWSLKKSKRAEIDLAVDAILKECTTKTLFCYGNGSFRTGINLASPHESYKAIFAQK</sequence>
<proteinExistence type="predicted"/>
<keyword evidence="2" id="KW-1185">Reference proteome</keyword>
<name>A0A9P6R293_9FUNG</name>
<protein>
    <submittedName>
        <fullName evidence="1">Uncharacterized protein</fullName>
    </submittedName>
</protein>
<dbReference type="Proteomes" id="UP000738325">
    <property type="component" value="Unassembled WGS sequence"/>
</dbReference>
<reference evidence="1" key="1">
    <citation type="journal article" date="2020" name="Fungal Divers.">
        <title>Resolving the Mortierellaceae phylogeny through synthesis of multi-gene phylogenetics and phylogenomics.</title>
        <authorList>
            <person name="Vandepol N."/>
            <person name="Liber J."/>
            <person name="Desiro A."/>
            <person name="Na H."/>
            <person name="Kennedy M."/>
            <person name="Barry K."/>
            <person name="Grigoriev I.V."/>
            <person name="Miller A.N."/>
            <person name="O'Donnell K."/>
            <person name="Stajich J.E."/>
            <person name="Bonito G."/>
        </authorList>
    </citation>
    <scope>NUCLEOTIDE SEQUENCE</scope>
    <source>
        <strain evidence="1">REB-010B</strain>
    </source>
</reference>
<feature type="non-terminal residue" evidence="1">
    <location>
        <position position="372"/>
    </location>
</feature>